<dbReference type="RefSeq" id="WP_070401719.1">
    <property type="nucleotide sequence ID" value="NZ_BJVW01000004.1"/>
</dbReference>
<dbReference type="InterPro" id="IPR001173">
    <property type="entry name" value="Glyco_trans_2-like"/>
</dbReference>
<dbReference type="GO" id="GO:0016757">
    <property type="term" value="F:glycosyltransferase activity"/>
    <property type="evidence" value="ECO:0007669"/>
    <property type="project" value="UniProtKB-KW"/>
</dbReference>
<dbReference type="Proteomes" id="UP000179145">
    <property type="component" value="Chromosome"/>
</dbReference>
<evidence type="ECO:0000256" key="1">
    <source>
        <dbReference type="ARBA" id="ARBA00006739"/>
    </source>
</evidence>
<dbReference type="KEGG" id="kba:A0U89_00485"/>
<evidence type="ECO:0000313" key="4">
    <source>
        <dbReference type="EMBL" id="AOX15856.1"/>
    </source>
</evidence>
<sequence>MRTRIGIAITTYNRHDNLLKQIETIKRLSILDFDIIVCDDGSSDNTRAALADRDIPFIGNKNRGVAWNKNRGLFYLFNYTKVDIVILMDDDVLPHIYGWDVEWFESSMKYGHVNYLPASLEKHVIGGDLTTENIGISPLVGGMCMAISREAFSSVGYMDVRFGRYGHEHSDYSSRFIRSGYGGFKDSSKNTYFYVIHGGVHLSDLPSTGTTEEADKNRELLFEIANDPIYRLPWIDEVGRAAFLADFSHLSTRVIPDIEKIASSFDEELYYEANPDVKKAAVRGLHHYISFGRSEKRLLKPE</sequence>
<dbReference type="PANTHER" id="PTHR43179">
    <property type="entry name" value="RHAMNOSYLTRANSFERASE WBBL"/>
    <property type="match status" value="1"/>
</dbReference>
<evidence type="ECO:0000313" key="5">
    <source>
        <dbReference type="Proteomes" id="UP000179145"/>
    </source>
</evidence>
<dbReference type="OrthoDB" id="7989229at2"/>
<evidence type="ECO:0000256" key="2">
    <source>
        <dbReference type="ARBA" id="ARBA00022676"/>
    </source>
</evidence>
<name>A0A1D8UQG1_9PROT</name>
<organism evidence="4 5">
    <name type="scientific">Kozakia baliensis</name>
    <dbReference type="NCBI Taxonomy" id="153496"/>
    <lineage>
        <taxon>Bacteria</taxon>
        <taxon>Pseudomonadati</taxon>
        <taxon>Pseudomonadota</taxon>
        <taxon>Alphaproteobacteria</taxon>
        <taxon>Acetobacterales</taxon>
        <taxon>Acetobacteraceae</taxon>
        <taxon>Kozakia</taxon>
    </lineage>
</organism>
<dbReference type="InterPro" id="IPR029044">
    <property type="entry name" value="Nucleotide-diphossugar_trans"/>
</dbReference>
<dbReference type="SUPFAM" id="SSF53448">
    <property type="entry name" value="Nucleotide-diphospho-sugar transferases"/>
    <property type="match status" value="1"/>
</dbReference>
<proteinExistence type="inferred from homology"/>
<gene>
    <name evidence="4" type="ORF">A0U89_00485</name>
</gene>
<evidence type="ECO:0000256" key="3">
    <source>
        <dbReference type="ARBA" id="ARBA00022679"/>
    </source>
</evidence>
<dbReference type="Gene3D" id="3.90.550.10">
    <property type="entry name" value="Spore Coat Polysaccharide Biosynthesis Protein SpsA, Chain A"/>
    <property type="match status" value="1"/>
</dbReference>
<comment type="similarity">
    <text evidence="1">Belongs to the glycosyltransferase 2 family.</text>
</comment>
<dbReference type="AlphaFoldDB" id="A0A1D8UQG1"/>
<accession>A0A1D8UQG1</accession>
<dbReference type="PANTHER" id="PTHR43179:SF12">
    <property type="entry name" value="GALACTOFURANOSYLTRANSFERASE GLFT2"/>
    <property type="match status" value="1"/>
</dbReference>
<keyword evidence="3" id="KW-0808">Transferase</keyword>
<reference evidence="4 5" key="1">
    <citation type="journal article" date="2016" name="Microb. Cell Fact.">
        <title>Dissection of exopolysaccharide biosynthesis in Kozakia baliensis.</title>
        <authorList>
            <person name="Brandt J.U."/>
            <person name="Jakob F."/>
            <person name="Behr J."/>
            <person name="Geissler A.J."/>
            <person name="Vogel R.F."/>
        </authorList>
    </citation>
    <scope>NUCLEOTIDE SEQUENCE [LARGE SCALE GENOMIC DNA]</scope>
    <source>
        <strain evidence="4 5">DSM 14400</strain>
    </source>
</reference>
<keyword evidence="2" id="KW-0328">Glycosyltransferase</keyword>
<protein>
    <submittedName>
        <fullName evidence="4">Uncharacterized protein</fullName>
    </submittedName>
</protein>
<dbReference type="EMBL" id="CP014674">
    <property type="protein sequence ID" value="AOX15856.1"/>
    <property type="molecule type" value="Genomic_DNA"/>
</dbReference>
<keyword evidence="5" id="KW-1185">Reference proteome</keyword>
<dbReference type="Pfam" id="PF00535">
    <property type="entry name" value="Glycos_transf_2"/>
    <property type="match status" value="1"/>
</dbReference>
<dbReference type="STRING" id="153496.A0U89_00485"/>